<protein>
    <submittedName>
        <fullName evidence="1">Uncharacterized protein</fullName>
    </submittedName>
</protein>
<gene>
    <name evidence="1" type="ORF">CIK83_10920</name>
</gene>
<reference evidence="1 2" key="1">
    <citation type="journal article" date="2017" name="Elife">
        <title>Extensive horizontal gene transfer in cheese-associated bacteria.</title>
        <authorList>
            <person name="Bonham K.S."/>
            <person name="Wolfe B.E."/>
            <person name="Dutton R.J."/>
        </authorList>
    </citation>
    <scope>NUCLEOTIDE SEQUENCE [LARGE SCALE GENOMIC DNA]</scope>
    <source>
        <strain evidence="1 2">JB196</strain>
    </source>
</reference>
<evidence type="ECO:0000313" key="1">
    <source>
        <dbReference type="EMBL" id="RCS69987.1"/>
    </source>
</evidence>
<comment type="caution">
    <text evidence="1">The sequence shown here is derived from an EMBL/GenBank/DDBJ whole genome shotgun (WGS) entry which is preliminary data.</text>
</comment>
<keyword evidence="2" id="KW-1185">Reference proteome</keyword>
<dbReference type="Proteomes" id="UP000252479">
    <property type="component" value="Unassembled WGS sequence"/>
</dbReference>
<evidence type="ECO:0000313" key="2">
    <source>
        <dbReference type="Proteomes" id="UP000252479"/>
    </source>
</evidence>
<organism evidence="1 2">
    <name type="scientific">Vibrio casei</name>
    <dbReference type="NCBI Taxonomy" id="673372"/>
    <lineage>
        <taxon>Bacteria</taxon>
        <taxon>Pseudomonadati</taxon>
        <taxon>Pseudomonadota</taxon>
        <taxon>Gammaproteobacteria</taxon>
        <taxon>Vibrionales</taxon>
        <taxon>Vibrionaceae</taxon>
        <taxon>Vibrio</taxon>
    </lineage>
</organism>
<sequence length="71" mass="8366">MKEDKLAFCDLNNIDHEIDINNGVVFTQYCLFTMRKPYALRPKPASVRFQYDDAWVKFLSRKCVFSSQPNT</sequence>
<proteinExistence type="predicted"/>
<accession>A0A368LGY4</accession>
<dbReference type="AlphaFoldDB" id="A0A368LGY4"/>
<name>A0A368LGY4_9VIBR</name>
<dbReference type="EMBL" id="QPGL01000002">
    <property type="protein sequence ID" value="RCS69987.1"/>
    <property type="molecule type" value="Genomic_DNA"/>
</dbReference>